<feature type="compositionally biased region" description="Polar residues" evidence="1">
    <location>
        <begin position="402"/>
        <end position="416"/>
    </location>
</feature>
<reference evidence="2 3" key="1">
    <citation type="submission" date="2016-12" db="EMBL/GenBank/DDBJ databases">
        <title>The genomes of Aspergillus section Nigri reveals drivers in fungal speciation.</title>
        <authorList>
            <consortium name="DOE Joint Genome Institute"/>
            <person name="Vesth T.C."/>
            <person name="Nybo J."/>
            <person name="Theobald S."/>
            <person name="Brandl J."/>
            <person name="Frisvad J.C."/>
            <person name="Nielsen K.F."/>
            <person name="Lyhne E.K."/>
            <person name="Kogle M.E."/>
            <person name="Kuo A."/>
            <person name="Riley R."/>
            <person name="Clum A."/>
            <person name="Nolan M."/>
            <person name="Lipzen A."/>
            <person name="Salamov A."/>
            <person name="Henrissat B."/>
            <person name="Wiebenga A."/>
            <person name="De Vries R.P."/>
            <person name="Grigoriev I.V."/>
            <person name="Mortensen U.H."/>
            <person name="Andersen M.R."/>
            <person name="Baker S.E."/>
        </authorList>
    </citation>
    <scope>NUCLEOTIDE SEQUENCE [LARGE SCALE GENOMIC DNA]</scope>
    <source>
        <strain evidence="2 3">CBS 121591</strain>
    </source>
</reference>
<proteinExistence type="predicted"/>
<dbReference type="OrthoDB" id="4468425at2759"/>
<evidence type="ECO:0000313" key="3">
    <source>
        <dbReference type="Proteomes" id="UP000248340"/>
    </source>
</evidence>
<dbReference type="AlphaFoldDB" id="A0A319CAV6"/>
<name>A0A319CAV6_9EURO</name>
<dbReference type="GeneID" id="37142491"/>
<dbReference type="Proteomes" id="UP000248340">
    <property type="component" value="Unassembled WGS sequence"/>
</dbReference>
<evidence type="ECO:0000256" key="1">
    <source>
        <dbReference type="SAM" id="MobiDB-lite"/>
    </source>
</evidence>
<protein>
    <submittedName>
        <fullName evidence="2">Uncharacterized protein</fullName>
    </submittedName>
</protein>
<accession>A0A319CAV6</accession>
<feature type="region of interest" description="Disordered" evidence="1">
    <location>
        <begin position="383"/>
        <end position="416"/>
    </location>
</feature>
<dbReference type="RefSeq" id="XP_025485823.1">
    <property type="nucleotide sequence ID" value="XM_025639749.1"/>
</dbReference>
<keyword evidence="3" id="KW-1185">Reference proteome</keyword>
<gene>
    <name evidence="2" type="ORF">BO82DRAFT_409855</name>
</gene>
<evidence type="ECO:0000313" key="2">
    <source>
        <dbReference type="EMBL" id="PYH75623.1"/>
    </source>
</evidence>
<dbReference type="VEuPathDB" id="FungiDB:BO82DRAFT_409855"/>
<sequence>MIEQSRAQQHAIAVYLCRSYPTLFEIDHSFVQPLSTPYSSVAGLTGPNVDHCHPTVNPAIGPRSDNGQASGVQVADLQIDVSGPCTASVEEDPYIAFMNRSDDWQITAALQAAKARIEPKYHRGLEIMSAYQAPGDDNETSTPGFDKLSVIVQAAQAALREDLVEFIDQHLLGWLKSGLWPLTSHSNVGDHALSIQRSLDMIDAEVYEDEMAKILMRRLVRVRLCYWHDEQIKALRANSSSRQADQGIGLETEAADVLLRHAYVEWEQFSEQTKQNVRDRFHARKRVGRRWCELAQFLGPGILITCGASMDAQINSRNFPPYGAHGIAIFIQNCFPSLIHVCRDFESVVEVFLRRGRMIDSAINDWRIELDEEFLRKGIEELRDEPQSPEMLMNPRPVGGESSESTTFVRKALSSG</sequence>
<dbReference type="EMBL" id="KZ821783">
    <property type="protein sequence ID" value="PYH75623.1"/>
    <property type="molecule type" value="Genomic_DNA"/>
</dbReference>
<organism evidence="2 3">
    <name type="scientific">Aspergillus uvarum CBS 121591</name>
    <dbReference type="NCBI Taxonomy" id="1448315"/>
    <lineage>
        <taxon>Eukaryota</taxon>
        <taxon>Fungi</taxon>
        <taxon>Dikarya</taxon>
        <taxon>Ascomycota</taxon>
        <taxon>Pezizomycotina</taxon>
        <taxon>Eurotiomycetes</taxon>
        <taxon>Eurotiomycetidae</taxon>
        <taxon>Eurotiales</taxon>
        <taxon>Aspergillaceae</taxon>
        <taxon>Aspergillus</taxon>
        <taxon>Aspergillus subgen. Circumdati</taxon>
    </lineage>
</organism>